<accession>A0A0G0NFD3</accession>
<evidence type="ECO:0000313" key="1">
    <source>
        <dbReference type="EMBL" id="KKR14193.1"/>
    </source>
</evidence>
<sequence>MKVRGRKYYTENRDRQLPLANIRRRRYYREKRDFIINAKNRPCADCGNKLPSYVMDFDHRDGGDKIVDIARAVTANWSLNKIKAEIEKCDIVCANCHRMRTYEYMLR</sequence>
<reference evidence="1 2" key="1">
    <citation type="journal article" date="2015" name="Nature">
        <title>rRNA introns, odd ribosomes, and small enigmatic genomes across a large radiation of phyla.</title>
        <authorList>
            <person name="Brown C.T."/>
            <person name="Hug L.A."/>
            <person name="Thomas B.C."/>
            <person name="Sharon I."/>
            <person name="Castelle C.J."/>
            <person name="Singh A."/>
            <person name="Wilkins M.J."/>
            <person name="Williams K.H."/>
            <person name="Banfield J.F."/>
        </authorList>
    </citation>
    <scope>NUCLEOTIDE SEQUENCE [LARGE SCALE GENOMIC DNA]</scope>
</reference>
<dbReference type="Proteomes" id="UP000034690">
    <property type="component" value="Unassembled WGS sequence"/>
</dbReference>
<evidence type="ECO:0008006" key="3">
    <source>
        <dbReference type="Google" id="ProtNLM"/>
    </source>
</evidence>
<organism evidence="1 2">
    <name type="scientific">Candidatus Woesebacteria bacterium GW2011_GWA1_39_21b</name>
    <dbReference type="NCBI Taxonomy" id="1618551"/>
    <lineage>
        <taxon>Bacteria</taxon>
        <taxon>Candidatus Woeseibacteriota</taxon>
    </lineage>
</organism>
<dbReference type="AlphaFoldDB" id="A0A0G0NFD3"/>
<proteinExistence type="predicted"/>
<evidence type="ECO:0000313" key="2">
    <source>
        <dbReference type="Proteomes" id="UP000034690"/>
    </source>
</evidence>
<comment type="caution">
    <text evidence="1">The sequence shown here is derived from an EMBL/GenBank/DDBJ whole genome shotgun (WGS) entry which is preliminary data.</text>
</comment>
<gene>
    <name evidence="1" type="ORF">UT40_C0004G0016</name>
</gene>
<dbReference type="EMBL" id="LBWQ01000004">
    <property type="protein sequence ID" value="KKR14193.1"/>
    <property type="molecule type" value="Genomic_DNA"/>
</dbReference>
<name>A0A0G0NFD3_9BACT</name>
<protein>
    <recommendedName>
        <fullName evidence="3">HNH endonuclease</fullName>
    </recommendedName>
</protein>